<keyword evidence="2" id="KW-0812">Transmembrane</keyword>
<keyword evidence="2" id="KW-1133">Transmembrane helix</keyword>
<feature type="region of interest" description="Disordered" evidence="1">
    <location>
        <begin position="66"/>
        <end position="87"/>
    </location>
</feature>
<dbReference type="GeneID" id="63692564"/>
<reference evidence="4 5" key="1">
    <citation type="journal article" date="2012" name="Science">
        <title>The Paleozoic origin of enzymatic lignin decomposition reconstructed from 31 fungal genomes.</title>
        <authorList>
            <person name="Floudas D."/>
            <person name="Binder M."/>
            <person name="Riley R."/>
            <person name="Barry K."/>
            <person name="Blanchette R.A."/>
            <person name="Henrissat B."/>
            <person name="Martinez A.T."/>
            <person name="Otillar R."/>
            <person name="Spatafora J.W."/>
            <person name="Yadav J.S."/>
            <person name="Aerts A."/>
            <person name="Benoit I."/>
            <person name="Boyd A."/>
            <person name="Carlson A."/>
            <person name="Copeland A."/>
            <person name="Coutinho P.M."/>
            <person name="de Vries R.P."/>
            <person name="Ferreira P."/>
            <person name="Findley K."/>
            <person name="Foster B."/>
            <person name="Gaskell J."/>
            <person name="Glotzer D."/>
            <person name="Gorecki P."/>
            <person name="Heitman J."/>
            <person name="Hesse C."/>
            <person name="Hori C."/>
            <person name="Igarashi K."/>
            <person name="Jurgens J.A."/>
            <person name="Kallen N."/>
            <person name="Kersten P."/>
            <person name="Kohler A."/>
            <person name="Kuees U."/>
            <person name="Kumar T.K.A."/>
            <person name="Kuo A."/>
            <person name="LaButti K."/>
            <person name="Larrondo L.F."/>
            <person name="Lindquist E."/>
            <person name="Ling A."/>
            <person name="Lombard V."/>
            <person name="Lucas S."/>
            <person name="Lundell T."/>
            <person name="Martin R."/>
            <person name="McLaughlin D.J."/>
            <person name="Morgenstern I."/>
            <person name="Morin E."/>
            <person name="Murat C."/>
            <person name="Nagy L.G."/>
            <person name="Nolan M."/>
            <person name="Ohm R.A."/>
            <person name="Patyshakuliyeva A."/>
            <person name="Rokas A."/>
            <person name="Ruiz-Duenas F.J."/>
            <person name="Sabat G."/>
            <person name="Salamov A."/>
            <person name="Samejima M."/>
            <person name="Schmutz J."/>
            <person name="Slot J.C."/>
            <person name="St John F."/>
            <person name="Stenlid J."/>
            <person name="Sun H."/>
            <person name="Sun S."/>
            <person name="Syed K."/>
            <person name="Tsang A."/>
            <person name="Wiebenga A."/>
            <person name="Young D."/>
            <person name="Pisabarro A."/>
            <person name="Eastwood D.C."/>
            <person name="Martin F."/>
            <person name="Cullen D."/>
            <person name="Grigoriev I.V."/>
            <person name="Hibbett D.S."/>
        </authorList>
    </citation>
    <scope>NUCLEOTIDE SEQUENCE [LARGE SCALE GENOMIC DNA]</scope>
    <source>
        <strain evidence="4 5">DJM-731 SS1</strain>
    </source>
</reference>
<keyword evidence="3" id="KW-0732">Signal</keyword>
<dbReference type="OMA" id="NHGHYIG"/>
<evidence type="ECO:0000256" key="2">
    <source>
        <dbReference type="SAM" id="Phobius"/>
    </source>
</evidence>
<keyword evidence="2" id="KW-0472">Membrane</keyword>
<feature type="transmembrane region" description="Helical" evidence="2">
    <location>
        <begin position="545"/>
        <end position="565"/>
    </location>
</feature>
<dbReference type="PANTHER" id="PTHR12959">
    <property type="entry name" value="GPI TRANSAMIDASE COMPONENT PIG-T-RELATED"/>
    <property type="match status" value="1"/>
</dbReference>
<dbReference type="GO" id="GO:0042765">
    <property type="term" value="C:GPI-anchor transamidase complex"/>
    <property type="evidence" value="ECO:0007669"/>
    <property type="project" value="InterPro"/>
</dbReference>
<dbReference type="HOGENOM" id="CLU_021459_2_0_1"/>
<evidence type="ECO:0000256" key="3">
    <source>
        <dbReference type="SAM" id="SignalP"/>
    </source>
</evidence>
<dbReference type="PANTHER" id="PTHR12959:SF11">
    <property type="entry name" value="GPI TRANSAMIDASE COMPONENT PIG-T"/>
    <property type="match status" value="1"/>
</dbReference>
<proteinExistence type="predicted"/>
<dbReference type="EMBL" id="JH795856">
    <property type="protein sequence ID" value="EJU05166.1"/>
    <property type="molecule type" value="Genomic_DNA"/>
</dbReference>
<sequence>MPPLPLLALILTFLLPALAEVGQERGQRQRQGREQRGEQFSESLTLRPLLDGKVHTRFAFEFSAGAESGTGREGQLADGDEDGDGDGADAALHTTLLPLSLTQLLRTYDARELHLSLNAGKWDALRWGNPSGALRTGGEMWAWFAGESALAEQEQGKEGERVNAGEGEGSPWQGLTNGLAGLFCASLSSQTVQRTTEPLHAFRPEGDLPSHPGYRLFHAAFPSESVCTENLTPFLKLLPCKSRAGIAQLLNPHKVFSADWHGVGVHVLWKNDTLGLGGRTELRLEVNAVFDPVRVSGKRDWSLRTLFDRSITRSCPAASSSLLKVHMPTGSASGHLLSPPLETLLTDGVPEVVYDLSQVSEDVDISMRWEEDKFDHSKAQFNPPELSIRRSLKGSSGPSQLSVILSNTLPIPRRVLYVETLPWFLSLYLHTLHVQVSGVSRDDLIQSLSYLPPVSPKPTLLELTLLLPPQSEVHITMQVEKGFIRYTEHQPDASRGWDLPAAVVFPLPPLGAKDSHSLPDSAEGSQQRIYSSTLLVDLPTPDFSMPYNVIIMSSTLVALFFGHVFNSLTRKFVLLKVDAVEPEKKAEGS</sequence>
<dbReference type="InterPro" id="IPR007245">
    <property type="entry name" value="PIG-T"/>
</dbReference>
<evidence type="ECO:0000313" key="4">
    <source>
        <dbReference type="EMBL" id="EJU05166.1"/>
    </source>
</evidence>
<feature type="signal peptide" evidence="3">
    <location>
        <begin position="1"/>
        <end position="19"/>
    </location>
</feature>
<evidence type="ECO:0000256" key="1">
    <source>
        <dbReference type="SAM" id="MobiDB-lite"/>
    </source>
</evidence>
<dbReference type="Pfam" id="PF04113">
    <property type="entry name" value="Gpi16"/>
    <property type="match status" value="1"/>
</dbReference>
<organism evidence="4 5">
    <name type="scientific">Dacryopinax primogenitus (strain DJM 731)</name>
    <name type="common">Brown rot fungus</name>
    <dbReference type="NCBI Taxonomy" id="1858805"/>
    <lineage>
        <taxon>Eukaryota</taxon>
        <taxon>Fungi</taxon>
        <taxon>Dikarya</taxon>
        <taxon>Basidiomycota</taxon>
        <taxon>Agaricomycotina</taxon>
        <taxon>Dacrymycetes</taxon>
        <taxon>Dacrymycetales</taxon>
        <taxon>Dacrymycetaceae</taxon>
        <taxon>Dacryopinax</taxon>
    </lineage>
</organism>
<keyword evidence="5" id="KW-1185">Reference proteome</keyword>
<name>M5G4I5_DACPD</name>
<dbReference type="OrthoDB" id="331263at2759"/>
<dbReference type="GO" id="GO:0016255">
    <property type="term" value="P:attachment of GPI anchor to protein"/>
    <property type="evidence" value="ECO:0007669"/>
    <property type="project" value="InterPro"/>
</dbReference>
<evidence type="ECO:0000313" key="5">
    <source>
        <dbReference type="Proteomes" id="UP000030653"/>
    </source>
</evidence>
<dbReference type="RefSeq" id="XP_040632060.1">
    <property type="nucleotide sequence ID" value="XM_040777502.1"/>
</dbReference>
<gene>
    <name evidence="4" type="ORF">DACRYDRAFT_98038</name>
</gene>
<dbReference type="AlphaFoldDB" id="M5G4I5"/>
<dbReference type="STRING" id="1858805.M5G4I5"/>
<protein>
    <submittedName>
        <fullName evidence="4">Gpi16 subunit GPI transamidase component</fullName>
    </submittedName>
</protein>
<feature type="compositionally biased region" description="Acidic residues" evidence="1">
    <location>
        <begin position="78"/>
        <end position="87"/>
    </location>
</feature>
<feature type="chain" id="PRO_5004067584" evidence="3">
    <location>
        <begin position="20"/>
        <end position="589"/>
    </location>
</feature>
<accession>M5G4I5</accession>
<dbReference type="Proteomes" id="UP000030653">
    <property type="component" value="Unassembled WGS sequence"/>
</dbReference>